<evidence type="ECO:0000313" key="2">
    <source>
        <dbReference type="Proteomes" id="UP000224003"/>
    </source>
</evidence>
<proteinExistence type="predicted"/>
<dbReference type="Proteomes" id="UP000224003">
    <property type="component" value="Unassembled WGS sequence"/>
</dbReference>
<dbReference type="RefSeq" id="WP_098007001.1">
    <property type="nucleotide sequence ID" value="NZ_NUVX01000030.1"/>
</dbReference>
<comment type="caution">
    <text evidence="1">The sequence shown here is derived from an EMBL/GenBank/DDBJ whole genome shotgun (WGS) entry which is preliminary data.</text>
</comment>
<accession>A0A9X6WNB4</accession>
<dbReference type="AlphaFoldDB" id="A0A9X6WNB4"/>
<gene>
    <name evidence="1" type="ORF">COJ15_17225</name>
</gene>
<dbReference type="EMBL" id="NUVX01000030">
    <property type="protein sequence ID" value="PFJ38819.1"/>
    <property type="molecule type" value="Genomic_DNA"/>
</dbReference>
<reference evidence="1 2" key="1">
    <citation type="submission" date="2017-09" db="EMBL/GenBank/DDBJ databases">
        <title>Large-scale bioinformatics analysis of Bacillus genomes uncovers conserved roles of natural products in bacterial physiology.</title>
        <authorList>
            <consortium name="Agbiome Team Llc"/>
            <person name="Bleich R.M."/>
            <person name="Grubbs K.J."/>
            <person name="Santa Maria K.C."/>
            <person name="Allen S.E."/>
            <person name="Farag S."/>
            <person name="Shank E.A."/>
            <person name="Bowers A."/>
        </authorList>
    </citation>
    <scope>NUCLEOTIDE SEQUENCE [LARGE SCALE GENOMIC DNA]</scope>
    <source>
        <strain evidence="1 2">AFS085496</strain>
    </source>
</reference>
<evidence type="ECO:0000313" key="1">
    <source>
        <dbReference type="EMBL" id="PFJ38819.1"/>
    </source>
</evidence>
<protein>
    <submittedName>
        <fullName evidence="1">Uncharacterized protein</fullName>
    </submittedName>
</protein>
<sequence>MEEKEKRITVGLPYGLKQDLEKISVETGISQVRLITLATHALVANYNENGMGIFKGLLNISKDYNEKERGENIGD</sequence>
<name>A0A9X6WNB4_BACTU</name>
<organism evidence="1 2">
    <name type="scientific">Bacillus thuringiensis</name>
    <dbReference type="NCBI Taxonomy" id="1428"/>
    <lineage>
        <taxon>Bacteria</taxon>
        <taxon>Bacillati</taxon>
        <taxon>Bacillota</taxon>
        <taxon>Bacilli</taxon>
        <taxon>Bacillales</taxon>
        <taxon>Bacillaceae</taxon>
        <taxon>Bacillus</taxon>
        <taxon>Bacillus cereus group</taxon>
    </lineage>
</organism>